<name>A0A5K7ZDE8_9BACT</name>
<dbReference type="InterPro" id="IPR011006">
    <property type="entry name" value="CheY-like_superfamily"/>
</dbReference>
<dbReference type="InterPro" id="IPR001789">
    <property type="entry name" value="Sig_transdc_resp-reg_receiver"/>
</dbReference>
<dbReference type="InterPro" id="IPR039420">
    <property type="entry name" value="WalR-like"/>
</dbReference>
<dbReference type="OrthoDB" id="9788090at2"/>
<dbReference type="EMBL" id="AP021875">
    <property type="protein sequence ID" value="BBO79168.1"/>
    <property type="molecule type" value="Genomic_DNA"/>
</dbReference>
<evidence type="ECO:0000256" key="1">
    <source>
        <dbReference type="ARBA" id="ARBA00022553"/>
    </source>
</evidence>
<dbReference type="Gene3D" id="3.40.50.2300">
    <property type="match status" value="1"/>
</dbReference>
<dbReference type="PROSITE" id="PS50110">
    <property type="entry name" value="RESPONSE_REGULATORY"/>
    <property type="match status" value="1"/>
</dbReference>
<dbReference type="RefSeq" id="WP_155307727.1">
    <property type="nucleotide sequence ID" value="NZ_AP021875.1"/>
</dbReference>
<accession>A0A5K7ZDE8</accession>
<evidence type="ECO:0000259" key="7">
    <source>
        <dbReference type="PROSITE" id="PS50110"/>
    </source>
</evidence>
<dbReference type="PANTHER" id="PTHR48111">
    <property type="entry name" value="REGULATOR OF RPOS"/>
    <property type="match status" value="1"/>
</dbReference>
<feature type="domain" description="Response regulatory" evidence="7">
    <location>
        <begin position="5"/>
        <end position="120"/>
    </location>
</feature>
<feature type="modified residue" description="4-aspartylphosphate" evidence="6">
    <location>
        <position position="54"/>
    </location>
</feature>
<reference evidence="8 9" key="1">
    <citation type="submission" date="2019-11" db="EMBL/GenBank/DDBJ databases">
        <title>Comparative genomics of hydrocarbon-degrading Desulfosarcina strains.</title>
        <authorList>
            <person name="Watanabe M."/>
            <person name="Kojima H."/>
            <person name="Fukui M."/>
        </authorList>
    </citation>
    <scope>NUCLEOTIDE SEQUENCE [LARGE SCALE GENOMIC DNA]</scope>
    <source>
        <strain evidence="8 9">PP31</strain>
    </source>
</reference>
<dbReference type="KEGG" id="dwd:DSCW_65850"/>
<organism evidence="8 9">
    <name type="scientific">Desulfosarcina widdelii</name>
    <dbReference type="NCBI Taxonomy" id="947919"/>
    <lineage>
        <taxon>Bacteria</taxon>
        <taxon>Pseudomonadati</taxon>
        <taxon>Thermodesulfobacteriota</taxon>
        <taxon>Desulfobacteria</taxon>
        <taxon>Desulfobacterales</taxon>
        <taxon>Desulfosarcinaceae</taxon>
        <taxon>Desulfosarcina</taxon>
    </lineage>
</organism>
<evidence type="ECO:0000313" key="8">
    <source>
        <dbReference type="EMBL" id="BBO79168.1"/>
    </source>
</evidence>
<keyword evidence="3" id="KW-0805">Transcription regulation</keyword>
<dbReference type="GO" id="GO:0000156">
    <property type="term" value="F:phosphorelay response regulator activity"/>
    <property type="evidence" value="ECO:0007669"/>
    <property type="project" value="TreeGrafter"/>
</dbReference>
<protein>
    <recommendedName>
        <fullName evidence="7">Response regulatory domain-containing protein</fullName>
    </recommendedName>
</protein>
<dbReference type="PANTHER" id="PTHR48111:SF1">
    <property type="entry name" value="TWO-COMPONENT RESPONSE REGULATOR ORR33"/>
    <property type="match status" value="1"/>
</dbReference>
<dbReference type="GO" id="GO:0006355">
    <property type="term" value="P:regulation of DNA-templated transcription"/>
    <property type="evidence" value="ECO:0007669"/>
    <property type="project" value="TreeGrafter"/>
</dbReference>
<dbReference type="Pfam" id="PF00072">
    <property type="entry name" value="Response_reg"/>
    <property type="match status" value="1"/>
</dbReference>
<evidence type="ECO:0000256" key="4">
    <source>
        <dbReference type="ARBA" id="ARBA00023125"/>
    </source>
</evidence>
<dbReference type="GO" id="GO:0032993">
    <property type="term" value="C:protein-DNA complex"/>
    <property type="evidence" value="ECO:0007669"/>
    <property type="project" value="TreeGrafter"/>
</dbReference>
<sequence length="188" mass="20744">MSNLAILVVDDDPVTRALLTKRLIGAEHTVDTAEDGVIAIEKIGSQFYDVILTDLIMPGGVDGIGVLEEAKRVNLKTEVILITAHASVDNAIEAMKKGAVDYLQKPINFDELFLRLEKILNLKMLVKNASDLREAMDVTEKTSGETIQDLEIMLAEMNTRLEAIKAALLQEDTPLETRVQMALERLEG</sequence>
<evidence type="ECO:0000313" key="9">
    <source>
        <dbReference type="Proteomes" id="UP000427769"/>
    </source>
</evidence>
<dbReference type="SMART" id="SM00448">
    <property type="entry name" value="REC"/>
    <property type="match status" value="1"/>
</dbReference>
<keyword evidence="5" id="KW-0804">Transcription</keyword>
<dbReference type="Proteomes" id="UP000427769">
    <property type="component" value="Chromosome"/>
</dbReference>
<evidence type="ECO:0000256" key="3">
    <source>
        <dbReference type="ARBA" id="ARBA00023015"/>
    </source>
</evidence>
<dbReference type="AlphaFoldDB" id="A0A5K7ZDE8"/>
<dbReference type="GO" id="GO:0000976">
    <property type="term" value="F:transcription cis-regulatory region binding"/>
    <property type="evidence" value="ECO:0007669"/>
    <property type="project" value="TreeGrafter"/>
</dbReference>
<evidence type="ECO:0000256" key="2">
    <source>
        <dbReference type="ARBA" id="ARBA00023012"/>
    </source>
</evidence>
<dbReference type="GO" id="GO:0005829">
    <property type="term" value="C:cytosol"/>
    <property type="evidence" value="ECO:0007669"/>
    <property type="project" value="TreeGrafter"/>
</dbReference>
<keyword evidence="1 6" id="KW-0597">Phosphoprotein</keyword>
<evidence type="ECO:0000256" key="5">
    <source>
        <dbReference type="ARBA" id="ARBA00023163"/>
    </source>
</evidence>
<proteinExistence type="predicted"/>
<gene>
    <name evidence="8" type="ORF">DSCW_65850</name>
</gene>
<evidence type="ECO:0000256" key="6">
    <source>
        <dbReference type="PROSITE-ProRule" id="PRU00169"/>
    </source>
</evidence>
<keyword evidence="2" id="KW-0902">Two-component regulatory system</keyword>
<dbReference type="SUPFAM" id="SSF52172">
    <property type="entry name" value="CheY-like"/>
    <property type="match status" value="1"/>
</dbReference>
<keyword evidence="4" id="KW-0238">DNA-binding</keyword>
<keyword evidence="9" id="KW-1185">Reference proteome</keyword>